<accession>A0A7S1CLN1</accession>
<sequence length="463" mass="51990">MARVGTPLLGDDADDDVVDCGAAWWRRMFAVGRARVAAWMSGKNAMVLLALVALVLSRTCDQTLYYRISFSYRYFVWYFSSVILAVPISWIVVWWKMWRGDITPEMRRFPQHRYAIMALFDASFNIFSTFPVPHLGGDLSNVLSQGVLPINMLGSAVFLRTRYKKVHYWGALLVVYGILVKLSPDIGSPSFGGSAGWVLLMLVAQTPAAASNIYKEIALKETDLDVWYMNAWVGVYQLLWGLLTFWTLYIPAFVSPHPPVDPGDTFKFMSEANDCFLGTDVRIYDNTTAFAEDCVAKENVFDSAGGFCTVNCDRDGTPLQVFVIYICFNLTYNLLALYIFKHGSSVLFVVANAVRLPLVDALNSWSFVSGQAHQDFGKYDVLSLMVLVLSLWIYYSESESTAAARGPDDEDYTDITVSPRVGSGFRHRVTSQAKPGRRYSTGGYTREQQLSYEERATSSDPRL</sequence>
<feature type="transmembrane region" description="Helical" evidence="8">
    <location>
        <begin position="319"/>
        <end position="340"/>
    </location>
</feature>
<feature type="transmembrane region" description="Helical" evidence="8">
    <location>
        <begin position="226"/>
        <end position="249"/>
    </location>
</feature>
<keyword evidence="6 8" id="KW-0472">Membrane</keyword>
<keyword evidence="4 8" id="KW-0812">Transmembrane</keyword>
<comment type="similarity">
    <text evidence="2">Belongs to the CRT-like transporter family.</text>
</comment>
<dbReference type="AlphaFoldDB" id="A0A7S1CLN1"/>
<feature type="transmembrane region" description="Helical" evidence="8">
    <location>
        <begin position="76"/>
        <end position="95"/>
    </location>
</feature>
<organism evidence="9">
    <name type="scientific">Bicosoecida sp. CB-2014</name>
    <dbReference type="NCBI Taxonomy" id="1486930"/>
    <lineage>
        <taxon>Eukaryota</taxon>
        <taxon>Sar</taxon>
        <taxon>Stramenopiles</taxon>
        <taxon>Bigyra</taxon>
        <taxon>Opalozoa</taxon>
        <taxon>Bicosoecida</taxon>
    </lineage>
</organism>
<keyword evidence="3" id="KW-0813">Transport</keyword>
<feature type="transmembrane region" description="Helical" evidence="8">
    <location>
        <begin position="142"/>
        <end position="159"/>
    </location>
</feature>
<evidence type="ECO:0000256" key="4">
    <source>
        <dbReference type="ARBA" id="ARBA00022692"/>
    </source>
</evidence>
<evidence type="ECO:0000256" key="6">
    <source>
        <dbReference type="ARBA" id="ARBA00023136"/>
    </source>
</evidence>
<evidence type="ECO:0000256" key="7">
    <source>
        <dbReference type="SAM" id="MobiDB-lite"/>
    </source>
</evidence>
<dbReference type="PANTHER" id="PTHR31326">
    <property type="entry name" value="PROTEIN CLT2, CHLOROPLASTIC"/>
    <property type="match status" value="1"/>
</dbReference>
<name>A0A7S1CLN1_9STRA</name>
<feature type="compositionally biased region" description="Basic and acidic residues" evidence="7">
    <location>
        <begin position="452"/>
        <end position="463"/>
    </location>
</feature>
<protein>
    <recommendedName>
        <fullName evidence="10">EamA domain-containing protein</fullName>
    </recommendedName>
</protein>
<evidence type="ECO:0000256" key="8">
    <source>
        <dbReference type="SAM" id="Phobius"/>
    </source>
</evidence>
<evidence type="ECO:0000256" key="1">
    <source>
        <dbReference type="ARBA" id="ARBA00004141"/>
    </source>
</evidence>
<evidence type="ECO:0000256" key="3">
    <source>
        <dbReference type="ARBA" id="ARBA00022448"/>
    </source>
</evidence>
<feature type="region of interest" description="Disordered" evidence="7">
    <location>
        <begin position="403"/>
        <end position="463"/>
    </location>
</feature>
<evidence type="ECO:0000256" key="5">
    <source>
        <dbReference type="ARBA" id="ARBA00022989"/>
    </source>
</evidence>
<evidence type="ECO:0000256" key="2">
    <source>
        <dbReference type="ARBA" id="ARBA00006690"/>
    </source>
</evidence>
<evidence type="ECO:0000313" key="9">
    <source>
        <dbReference type="EMBL" id="CAD8922649.1"/>
    </source>
</evidence>
<feature type="transmembrane region" description="Helical" evidence="8">
    <location>
        <begin position="116"/>
        <end position="136"/>
    </location>
</feature>
<feature type="transmembrane region" description="Helical" evidence="8">
    <location>
        <begin position="166"/>
        <end position="183"/>
    </location>
</feature>
<dbReference type="GO" id="GO:0016020">
    <property type="term" value="C:membrane"/>
    <property type="evidence" value="ECO:0007669"/>
    <property type="project" value="UniProtKB-SubCell"/>
</dbReference>
<gene>
    <name evidence="9" type="ORF">BSP0115_LOCUS15912</name>
</gene>
<feature type="compositionally biased region" description="Polar residues" evidence="7">
    <location>
        <begin position="442"/>
        <end position="451"/>
    </location>
</feature>
<dbReference type="PANTHER" id="PTHR31326:SF1">
    <property type="entry name" value="PROTEIN CLT2, CHLOROPLASTIC"/>
    <property type="match status" value="1"/>
</dbReference>
<keyword evidence="5 8" id="KW-1133">Transmembrane helix</keyword>
<feature type="transmembrane region" description="Helical" evidence="8">
    <location>
        <begin position="36"/>
        <end position="56"/>
    </location>
</feature>
<feature type="transmembrane region" description="Helical" evidence="8">
    <location>
        <begin position="195"/>
        <end position="214"/>
    </location>
</feature>
<dbReference type="InterPro" id="IPR013936">
    <property type="entry name" value="CRT-like"/>
</dbReference>
<reference evidence="9" key="1">
    <citation type="submission" date="2021-01" db="EMBL/GenBank/DDBJ databases">
        <authorList>
            <person name="Corre E."/>
            <person name="Pelletier E."/>
            <person name="Niang G."/>
            <person name="Scheremetjew M."/>
            <person name="Finn R."/>
            <person name="Kale V."/>
            <person name="Holt S."/>
            <person name="Cochrane G."/>
            <person name="Meng A."/>
            <person name="Brown T."/>
            <person name="Cohen L."/>
        </authorList>
    </citation>
    <scope>NUCLEOTIDE SEQUENCE</scope>
    <source>
        <strain evidence="9">Ms1</strain>
    </source>
</reference>
<proteinExistence type="inferred from homology"/>
<comment type="subcellular location">
    <subcellularLocation>
        <location evidence="1">Membrane</location>
        <topology evidence="1">Multi-pass membrane protein</topology>
    </subcellularLocation>
</comment>
<dbReference type="EMBL" id="HBFS01023780">
    <property type="protein sequence ID" value="CAD8922649.1"/>
    <property type="molecule type" value="Transcribed_RNA"/>
</dbReference>
<dbReference type="Pfam" id="PF08627">
    <property type="entry name" value="CRT-like"/>
    <property type="match status" value="1"/>
</dbReference>
<evidence type="ECO:0008006" key="10">
    <source>
        <dbReference type="Google" id="ProtNLM"/>
    </source>
</evidence>